<proteinExistence type="predicted"/>
<dbReference type="AlphaFoldDB" id="A0A5B7ENC8"/>
<name>A0A5B7ENC8_PORTR</name>
<gene>
    <name evidence="1" type="ORF">E2C01_027294</name>
</gene>
<dbReference type="Proteomes" id="UP000324222">
    <property type="component" value="Unassembled WGS sequence"/>
</dbReference>
<evidence type="ECO:0000313" key="2">
    <source>
        <dbReference type="Proteomes" id="UP000324222"/>
    </source>
</evidence>
<sequence>MTHMSRSLLPSKQAEVPQVLEGWSGDKKSFCVCVCGAKLWWDNTVEKQSAWPLGTAAPGAPVALVPVDQRGSIRQQRHLRPFLRINLVGEGCVGGRGAGVAAAALKWLLTCRPSAI</sequence>
<accession>A0A5B7ENC8</accession>
<protein>
    <submittedName>
        <fullName evidence="1">Uncharacterized protein</fullName>
    </submittedName>
</protein>
<reference evidence="1 2" key="1">
    <citation type="submission" date="2019-05" db="EMBL/GenBank/DDBJ databases">
        <title>Another draft genome of Portunus trituberculatus and its Hox gene families provides insights of decapod evolution.</title>
        <authorList>
            <person name="Jeong J.-H."/>
            <person name="Song I."/>
            <person name="Kim S."/>
            <person name="Choi T."/>
            <person name="Kim D."/>
            <person name="Ryu S."/>
            <person name="Kim W."/>
        </authorList>
    </citation>
    <scope>NUCLEOTIDE SEQUENCE [LARGE SCALE GENOMIC DNA]</scope>
    <source>
        <tissue evidence="1">Muscle</tissue>
    </source>
</reference>
<evidence type="ECO:0000313" key="1">
    <source>
        <dbReference type="EMBL" id="MPC33924.1"/>
    </source>
</evidence>
<organism evidence="1 2">
    <name type="scientific">Portunus trituberculatus</name>
    <name type="common">Swimming crab</name>
    <name type="synonym">Neptunus trituberculatus</name>
    <dbReference type="NCBI Taxonomy" id="210409"/>
    <lineage>
        <taxon>Eukaryota</taxon>
        <taxon>Metazoa</taxon>
        <taxon>Ecdysozoa</taxon>
        <taxon>Arthropoda</taxon>
        <taxon>Crustacea</taxon>
        <taxon>Multicrustacea</taxon>
        <taxon>Malacostraca</taxon>
        <taxon>Eumalacostraca</taxon>
        <taxon>Eucarida</taxon>
        <taxon>Decapoda</taxon>
        <taxon>Pleocyemata</taxon>
        <taxon>Brachyura</taxon>
        <taxon>Eubrachyura</taxon>
        <taxon>Portunoidea</taxon>
        <taxon>Portunidae</taxon>
        <taxon>Portuninae</taxon>
        <taxon>Portunus</taxon>
    </lineage>
</organism>
<comment type="caution">
    <text evidence="1">The sequence shown here is derived from an EMBL/GenBank/DDBJ whole genome shotgun (WGS) entry which is preliminary data.</text>
</comment>
<keyword evidence="2" id="KW-1185">Reference proteome</keyword>
<dbReference type="EMBL" id="VSRR010002940">
    <property type="protein sequence ID" value="MPC33924.1"/>
    <property type="molecule type" value="Genomic_DNA"/>
</dbReference>